<dbReference type="HOGENOM" id="CLU_080554_0_0_1"/>
<dbReference type="NCBIfam" id="TIGR01509">
    <property type="entry name" value="HAD-SF-IA-v3"/>
    <property type="match status" value="1"/>
</dbReference>
<dbReference type="PANTHER" id="PTHR43611">
    <property type="entry name" value="ALPHA-D-GLUCOSE 1-PHOSPHATE PHOSPHATASE"/>
    <property type="match status" value="1"/>
</dbReference>
<keyword evidence="2" id="KW-1185">Reference proteome</keyword>
<dbReference type="eggNOG" id="KOG3085">
    <property type="taxonomic scope" value="Eukaryota"/>
</dbReference>
<reference evidence="1" key="2">
    <citation type="submission" date="2024-10" db="UniProtKB">
        <authorList>
            <consortium name="EnsemblProtists"/>
        </authorList>
    </citation>
    <scope>IDENTIFICATION</scope>
</reference>
<dbReference type="KEGG" id="ehx:EMIHUDRAFT_60453"/>
<evidence type="ECO:0000313" key="1">
    <source>
        <dbReference type="EnsemblProtists" id="EOD13658"/>
    </source>
</evidence>
<proteinExistence type="predicted"/>
<dbReference type="RefSeq" id="XP_005766087.1">
    <property type="nucleotide sequence ID" value="XM_005766030.1"/>
</dbReference>
<dbReference type="PaxDb" id="2903-EOD13658"/>
<dbReference type="SFLD" id="SFLDS00003">
    <property type="entry name" value="Haloacid_Dehalogenase"/>
    <property type="match status" value="1"/>
</dbReference>
<dbReference type="AlphaFoldDB" id="A0A0D3IQX3"/>
<protein>
    <submittedName>
        <fullName evidence="1">Uncharacterized protein</fullName>
    </submittedName>
</protein>
<dbReference type="InterPro" id="IPR006439">
    <property type="entry name" value="HAD-SF_hydro_IA"/>
</dbReference>
<dbReference type="GeneID" id="17259809"/>
<dbReference type="PANTHER" id="PTHR43611:SF3">
    <property type="entry name" value="FLAVIN MONONUCLEOTIDE HYDROLASE 1, CHLOROPLATIC"/>
    <property type="match status" value="1"/>
</dbReference>
<organism evidence="1 2">
    <name type="scientific">Emiliania huxleyi (strain CCMP1516)</name>
    <dbReference type="NCBI Taxonomy" id="280463"/>
    <lineage>
        <taxon>Eukaryota</taxon>
        <taxon>Haptista</taxon>
        <taxon>Haptophyta</taxon>
        <taxon>Prymnesiophyceae</taxon>
        <taxon>Isochrysidales</taxon>
        <taxon>Noelaerhabdaceae</taxon>
        <taxon>Emiliania</taxon>
    </lineage>
</organism>
<dbReference type="Proteomes" id="UP000013827">
    <property type="component" value="Unassembled WGS sequence"/>
</dbReference>
<dbReference type="SFLD" id="SFLDG01129">
    <property type="entry name" value="C1.5:_HAD__Beta-PGM__Phosphata"/>
    <property type="match status" value="1"/>
</dbReference>
<evidence type="ECO:0000313" key="2">
    <source>
        <dbReference type="Proteomes" id="UP000013827"/>
    </source>
</evidence>
<dbReference type="InterPro" id="IPR036412">
    <property type="entry name" value="HAD-like_sf"/>
</dbReference>
<dbReference type="STRING" id="2903.R1BU37"/>
<dbReference type="SUPFAM" id="SSF56784">
    <property type="entry name" value="HAD-like"/>
    <property type="match status" value="1"/>
</dbReference>
<sequence>VVLFDVMDTLVADPFFGGFERDLFGIDGGIKALFAIKDQDSFVQFETGALTEEQHFATYFCDRRPVDGGAVRRYLQERYAWLPGMRELASELAAAGVPLAAFSNYPAPWAPLVEEAVGLSENVPWAFVSGEQGVRKPSAEAYRAACAAVGRGAEDVIFVDDSATNVAAAESFGIPSIRFRGAEALRPQLRRL</sequence>
<reference evidence="2" key="1">
    <citation type="journal article" date="2013" name="Nature">
        <title>Pan genome of the phytoplankton Emiliania underpins its global distribution.</title>
        <authorList>
            <person name="Read B.A."/>
            <person name="Kegel J."/>
            <person name="Klute M.J."/>
            <person name="Kuo A."/>
            <person name="Lefebvre S.C."/>
            <person name="Maumus F."/>
            <person name="Mayer C."/>
            <person name="Miller J."/>
            <person name="Monier A."/>
            <person name="Salamov A."/>
            <person name="Young J."/>
            <person name="Aguilar M."/>
            <person name="Claverie J.M."/>
            <person name="Frickenhaus S."/>
            <person name="Gonzalez K."/>
            <person name="Herman E.K."/>
            <person name="Lin Y.C."/>
            <person name="Napier J."/>
            <person name="Ogata H."/>
            <person name="Sarno A.F."/>
            <person name="Shmutz J."/>
            <person name="Schroeder D."/>
            <person name="de Vargas C."/>
            <person name="Verret F."/>
            <person name="von Dassow P."/>
            <person name="Valentin K."/>
            <person name="Van de Peer Y."/>
            <person name="Wheeler G."/>
            <person name="Dacks J.B."/>
            <person name="Delwiche C.F."/>
            <person name="Dyhrman S.T."/>
            <person name="Glockner G."/>
            <person name="John U."/>
            <person name="Richards T."/>
            <person name="Worden A.Z."/>
            <person name="Zhang X."/>
            <person name="Grigoriev I.V."/>
            <person name="Allen A.E."/>
            <person name="Bidle K."/>
            <person name="Borodovsky M."/>
            <person name="Bowler C."/>
            <person name="Brownlee C."/>
            <person name="Cock J.M."/>
            <person name="Elias M."/>
            <person name="Gladyshev V.N."/>
            <person name="Groth M."/>
            <person name="Guda C."/>
            <person name="Hadaegh A."/>
            <person name="Iglesias-Rodriguez M.D."/>
            <person name="Jenkins J."/>
            <person name="Jones B.M."/>
            <person name="Lawson T."/>
            <person name="Leese F."/>
            <person name="Lindquist E."/>
            <person name="Lobanov A."/>
            <person name="Lomsadze A."/>
            <person name="Malik S.B."/>
            <person name="Marsh M.E."/>
            <person name="Mackinder L."/>
            <person name="Mock T."/>
            <person name="Mueller-Roeber B."/>
            <person name="Pagarete A."/>
            <person name="Parker M."/>
            <person name="Probert I."/>
            <person name="Quesneville H."/>
            <person name="Raines C."/>
            <person name="Rensing S.A."/>
            <person name="Riano-Pachon D.M."/>
            <person name="Richier S."/>
            <person name="Rokitta S."/>
            <person name="Shiraiwa Y."/>
            <person name="Soanes D.M."/>
            <person name="van der Giezen M."/>
            <person name="Wahlund T.M."/>
            <person name="Williams B."/>
            <person name="Wilson W."/>
            <person name="Wolfe G."/>
            <person name="Wurch L.L."/>
        </authorList>
    </citation>
    <scope>NUCLEOTIDE SEQUENCE</scope>
</reference>
<dbReference type="EnsemblProtists" id="EOD13658">
    <property type="protein sequence ID" value="EOD13658"/>
    <property type="gene ID" value="EMIHUDRAFT_60453"/>
</dbReference>
<dbReference type="Gene3D" id="3.40.50.1000">
    <property type="entry name" value="HAD superfamily/HAD-like"/>
    <property type="match status" value="1"/>
</dbReference>
<dbReference type="Pfam" id="PF00702">
    <property type="entry name" value="Hydrolase"/>
    <property type="match status" value="1"/>
</dbReference>
<accession>A0A0D3IQX3</accession>
<dbReference type="InterPro" id="IPR023214">
    <property type="entry name" value="HAD_sf"/>
</dbReference>
<name>A0A0D3IQX3_EMIH1</name>